<dbReference type="InterPro" id="IPR036691">
    <property type="entry name" value="Endo/exonu/phosph_ase_sf"/>
</dbReference>
<feature type="transmembrane region" description="Helical" evidence="2">
    <location>
        <begin position="355"/>
        <end position="378"/>
    </location>
</feature>
<dbReference type="InterPro" id="IPR057315">
    <property type="entry name" value="Exo_endo_phos_PGAP2IP_C"/>
</dbReference>
<dbReference type="EMBL" id="JAACJM010000019">
    <property type="protein sequence ID" value="KAF5367533.1"/>
    <property type="molecule type" value="Genomic_DNA"/>
</dbReference>
<dbReference type="Gene3D" id="3.60.10.10">
    <property type="entry name" value="Endonuclease/exonuclease/phosphatase"/>
    <property type="match status" value="1"/>
</dbReference>
<evidence type="ECO:0000313" key="7">
    <source>
        <dbReference type="Proteomes" id="UP000559256"/>
    </source>
</evidence>
<feature type="transmembrane region" description="Helical" evidence="2">
    <location>
        <begin position="390"/>
        <end position="409"/>
    </location>
</feature>
<feature type="region of interest" description="Disordered" evidence="1">
    <location>
        <begin position="1407"/>
        <end position="1447"/>
    </location>
</feature>
<dbReference type="OrthoDB" id="68581at2759"/>
<gene>
    <name evidence="6" type="ORF">D9758_003810</name>
</gene>
<dbReference type="GO" id="GO:1990130">
    <property type="term" value="C:GATOR1 complex"/>
    <property type="evidence" value="ECO:0007669"/>
    <property type="project" value="TreeGrafter"/>
</dbReference>
<dbReference type="SUPFAM" id="SSF56219">
    <property type="entry name" value="DNase I-like"/>
    <property type="match status" value="1"/>
</dbReference>
<feature type="region of interest" description="Disordered" evidence="1">
    <location>
        <begin position="975"/>
        <end position="1006"/>
    </location>
</feature>
<dbReference type="Pfam" id="PF23226">
    <property type="entry name" value="Exo_endo_phos_PGAP2IP"/>
    <property type="match status" value="1"/>
</dbReference>
<dbReference type="InterPro" id="IPR005365">
    <property type="entry name" value="Npr3"/>
</dbReference>
<dbReference type="Proteomes" id="UP000559256">
    <property type="component" value="Unassembled WGS sequence"/>
</dbReference>
<feature type="domain" description="PGAP2IP second transmembrane" evidence="4">
    <location>
        <begin position="257"/>
        <end position="434"/>
    </location>
</feature>
<evidence type="ECO:0008006" key="8">
    <source>
        <dbReference type="Google" id="ProtNLM"/>
    </source>
</evidence>
<comment type="caution">
    <text evidence="6">The sequence shown here is derived from an EMBL/GenBank/DDBJ whole genome shotgun (WGS) entry which is preliminary data.</text>
</comment>
<feature type="transmembrane region" description="Helical" evidence="2">
    <location>
        <begin position="69"/>
        <end position="90"/>
    </location>
</feature>
<organism evidence="6 7">
    <name type="scientific">Tetrapyrgos nigripes</name>
    <dbReference type="NCBI Taxonomy" id="182062"/>
    <lineage>
        <taxon>Eukaryota</taxon>
        <taxon>Fungi</taxon>
        <taxon>Dikarya</taxon>
        <taxon>Basidiomycota</taxon>
        <taxon>Agaricomycotina</taxon>
        <taxon>Agaricomycetes</taxon>
        <taxon>Agaricomycetidae</taxon>
        <taxon>Agaricales</taxon>
        <taxon>Marasmiineae</taxon>
        <taxon>Marasmiaceae</taxon>
        <taxon>Tetrapyrgos</taxon>
    </lineage>
</organism>
<accession>A0A8H5GLY6</accession>
<evidence type="ECO:0000256" key="1">
    <source>
        <dbReference type="SAM" id="MobiDB-lite"/>
    </source>
</evidence>
<dbReference type="InterPro" id="IPR053911">
    <property type="entry name" value="PGAP2IP_TM_2nd"/>
</dbReference>
<dbReference type="GO" id="GO:0038202">
    <property type="term" value="P:TORC1 signaling"/>
    <property type="evidence" value="ECO:0007669"/>
    <property type="project" value="TreeGrafter"/>
</dbReference>
<keyword evidence="2" id="KW-1133">Transmembrane helix</keyword>
<feature type="transmembrane region" description="Helical" evidence="2">
    <location>
        <begin position="131"/>
        <end position="151"/>
    </location>
</feature>
<feature type="compositionally biased region" description="Basic and acidic residues" evidence="1">
    <location>
        <begin position="1411"/>
        <end position="1429"/>
    </location>
</feature>
<feature type="domain" description="CWH43-like N-terminal" evidence="3">
    <location>
        <begin position="11"/>
        <end position="191"/>
    </location>
</feature>
<keyword evidence="7" id="KW-1185">Reference proteome</keyword>
<proteinExistence type="predicted"/>
<keyword evidence="2" id="KW-0812">Transmembrane</keyword>
<evidence type="ECO:0000259" key="4">
    <source>
        <dbReference type="Pfam" id="PF23021"/>
    </source>
</evidence>
<evidence type="ECO:0000259" key="5">
    <source>
        <dbReference type="Pfam" id="PF23226"/>
    </source>
</evidence>
<feature type="region of interest" description="Disordered" evidence="1">
    <location>
        <begin position="867"/>
        <end position="911"/>
    </location>
</feature>
<dbReference type="Pfam" id="PF10277">
    <property type="entry name" value="Frag1"/>
    <property type="match status" value="1"/>
</dbReference>
<feature type="transmembrane region" description="Helical" evidence="2">
    <location>
        <begin position="97"/>
        <end position="119"/>
    </location>
</feature>
<protein>
    <recommendedName>
        <fullName evidence="8">Calcofluor white hypersensitive protein</fullName>
    </recommendedName>
</protein>
<evidence type="ECO:0000259" key="3">
    <source>
        <dbReference type="Pfam" id="PF10277"/>
    </source>
</evidence>
<reference evidence="6 7" key="1">
    <citation type="journal article" date="2020" name="ISME J.">
        <title>Uncovering the hidden diversity of litter-decomposition mechanisms in mushroom-forming fungi.</title>
        <authorList>
            <person name="Floudas D."/>
            <person name="Bentzer J."/>
            <person name="Ahren D."/>
            <person name="Johansson T."/>
            <person name="Persson P."/>
            <person name="Tunlid A."/>
        </authorList>
    </citation>
    <scope>NUCLEOTIDE SEQUENCE [LARGE SCALE GENOMIC DNA]</scope>
    <source>
        <strain evidence="6 7">CBS 291.85</strain>
    </source>
</reference>
<feature type="compositionally biased region" description="Basic and acidic residues" evidence="1">
    <location>
        <begin position="975"/>
        <end position="994"/>
    </location>
</feature>
<dbReference type="Pfam" id="PF23021">
    <property type="entry name" value="6TM_2nd_PGAP2IP"/>
    <property type="match status" value="1"/>
</dbReference>
<dbReference type="Pfam" id="PF03666">
    <property type="entry name" value="NPR3"/>
    <property type="match status" value="1"/>
</dbReference>
<sequence length="1473" mass="166196">MVPTNLTIKASYVARVHTVLAYTAFTVALFLGLLLHYKKIVKNSVAGYPQEWFPSVSATIGDWYPERNIFQILIALTSGPRFALVALSYYQHYSAESFLPTAVFICGVLRTLSCGAWVYITSSDDHDVHDFFMILYIVLNLPWMVGGIFTTPVERKSVRRKRLFVVAFSSCLTVLSQAIEWRERPYYHSILTALGLLLSSVLKHANGSNNPIWPFVNEDSGGYNKTGLTLAFVSLIEYFCRQPSAQQSKEQIDREPSKHWFSGALPLGSLIFISHSLLSDSSILIAWSWTGFESGRPRGPLPNLHAPLTIVSQCLGLLLAIRSLNNPRPLSHPLWFAFGSLSCFVMYRWRNWLGYTGGLGFAFFMMSCFPVVLGHAAANGGLAKTSFNAFLVYCLLNLASVWTVAYAFVPGGIYLRERTDLVLIAQMLCLSLAFDWPSKFGHRNVTQALPASVSSFSRMALTCISVFALLASLYRLPPSPKPFRPGPRIIRTGIWTLHFGIDNAGRDSQRRVKNVIRDLELDVVGFLETDLYRTVFGNRDLTRVITEEMGYNVDIGPGPNSHTWGAVLLSKFPIINSTHHLLPSPHGELAPAIEAVLDVYGLPVTVVVAHNGQEEDPLDRELQSKELARIMASSYPNPVIFLGYVVSKPHAPRPAPYHLLIEDGKVWDVDEEDFDRWFPASSSSFYPLLTLIQQTVTDTELQVAQFLLPRHGFSVKNDTREARLLRAFKEELPPEHVSYNALLIEVELIQGNHLQWFPMEYYGNKREGGVNGHFYHVFNTERFFDCMFCDCYLNLDLWTGQIRAVLLVDSSAKGSSLVFRWPPHPVSPPRLRRAIPENVSFDNTWKSSQSLDASLLQQDISTRTTDYGTDPAYRWERPSATGSHDSSLTSPRSHPSSGRNSPSQDDFADSELKDDHDTIFGYSPEFLAGILCPHRSMCHQKFEFMVDDLVFIGHPVCAEADGTWRFRLDTNKASTRGRDSRNRYGAQVHDEDPAASRSPSNEKTGSQSQSAWLHTFHFVMVLDLPDPSSSASGNVSKYFDIIYEQIAFTMAAVLFQEQVQSNFVESECDRLGSLKDDCIRKGSSFLEFSTKALQVSSIAPAMKTLFEAIKTKSIAYISIHDLPLELQLPPYLDLLLHSEEDQDYDLFNAGEEDEAEIWGPEMSFGWRLPSLAPWKSLLMLDDDEEDSFSNLRNSHVASDDRILIDGLIKFLDTVSVTLSLADVASLLDWDLETQIYPTARWLVLHRKAKIIDVIHDGLKTVFTLPPTFSQPISQLAADFERAFTHPAIPPLPQILSTISTSSSKQSGNHFYASVVQSKELVPLYHDIVLWMLKRDMLITLHLRIRVVATVELKYRVRIRRERDRGRQKLRSDMDDSEIDWEAGKHTQRVPSNDSGHSRLSELVIQEDGDDEGRHQGQDEAEMSDEKELYESGAEDEFVPSMINDPGRATPLQRRWLAAMSEGKEEYITRRFDL</sequence>
<feature type="compositionally biased region" description="Polar residues" evidence="1">
    <location>
        <begin position="997"/>
        <end position="1006"/>
    </location>
</feature>
<dbReference type="PANTHER" id="PTHR13153">
    <property type="entry name" value="CGTHBA PROTEIN -14 GENE PROTEIN"/>
    <property type="match status" value="1"/>
</dbReference>
<evidence type="ECO:0000313" key="6">
    <source>
        <dbReference type="EMBL" id="KAF5367533.1"/>
    </source>
</evidence>
<feature type="domain" description="PGAP2IP C-terminal nuclease-like" evidence="5">
    <location>
        <begin position="488"/>
        <end position="714"/>
    </location>
</feature>
<dbReference type="GO" id="GO:0034198">
    <property type="term" value="P:cellular response to amino acid starvation"/>
    <property type="evidence" value="ECO:0007669"/>
    <property type="project" value="TreeGrafter"/>
</dbReference>
<dbReference type="InterPro" id="IPR019402">
    <property type="entry name" value="CWH43_N"/>
</dbReference>
<dbReference type="GO" id="GO:1904262">
    <property type="term" value="P:negative regulation of TORC1 signaling"/>
    <property type="evidence" value="ECO:0007669"/>
    <property type="project" value="TreeGrafter"/>
</dbReference>
<keyword evidence="2" id="KW-0472">Membrane</keyword>
<dbReference type="GO" id="GO:0010508">
    <property type="term" value="P:positive regulation of autophagy"/>
    <property type="evidence" value="ECO:0007669"/>
    <property type="project" value="TreeGrafter"/>
</dbReference>
<feature type="transmembrane region" description="Helical" evidence="2">
    <location>
        <begin position="12"/>
        <end position="35"/>
    </location>
</feature>
<name>A0A8H5GLY6_9AGAR</name>
<dbReference type="PANTHER" id="PTHR13153:SF5">
    <property type="entry name" value="GATOR COMPLEX PROTEIN NPRL3"/>
    <property type="match status" value="1"/>
</dbReference>
<feature type="transmembrane region" description="Helical" evidence="2">
    <location>
        <begin position="459"/>
        <end position="476"/>
    </location>
</feature>
<feature type="compositionally biased region" description="Low complexity" evidence="1">
    <location>
        <begin position="886"/>
        <end position="897"/>
    </location>
</feature>
<evidence type="ECO:0000256" key="2">
    <source>
        <dbReference type="SAM" id="Phobius"/>
    </source>
</evidence>